<proteinExistence type="predicted"/>
<evidence type="ECO:0000313" key="2">
    <source>
        <dbReference type="Proteomes" id="UP000016960"/>
    </source>
</evidence>
<name>U5DQE9_9CHRO</name>
<organism evidence="1 2">
    <name type="scientific">Rubidibacter lacunae KORDI 51-2</name>
    <dbReference type="NCBI Taxonomy" id="582515"/>
    <lineage>
        <taxon>Bacteria</taxon>
        <taxon>Bacillati</taxon>
        <taxon>Cyanobacteriota</taxon>
        <taxon>Cyanophyceae</taxon>
        <taxon>Oscillatoriophycideae</taxon>
        <taxon>Chroococcales</taxon>
        <taxon>Aphanothecaceae</taxon>
        <taxon>Rubidibacter</taxon>
    </lineage>
</organism>
<gene>
    <name evidence="1" type="ORF">KR51_00004630</name>
</gene>
<sequence>MTSQAFSRVIIQEVYSVDRCEPNLIATNKLSVRE</sequence>
<reference evidence="1 2" key="1">
    <citation type="submission" date="2013-05" db="EMBL/GenBank/DDBJ databases">
        <title>Draft genome sequence of Rubidibacter lacunae KORDI 51-2.</title>
        <authorList>
            <person name="Choi D.H."/>
            <person name="Noh J.H."/>
            <person name="Kwon K.-K."/>
            <person name="Lee J.-H."/>
            <person name="Ryu J.-Y."/>
        </authorList>
    </citation>
    <scope>NUCLEOTIDE SEQUENCE [LARGE SCALE GENOMIC DNA]</scope>
    <source>
        <strain evidence="1 2">KORDI 51-2</strain>
    </source>
</reference>
<dbReference type="AlphaFoldDB" id="U5DQE9"/>
<evidence type="ECO:0000313" key="1">
    <source>
        <dbReference type="EMBL" id="ERN42844.1"/>
    </source>
</evidence>
<dbReference type="EMBL" id="ASSJ01000006">
    <property type="protein sequence ID" value="ERN42844.1"/>
    <property type="molecule type" value="Genomic_DNA"/>
</dbReference>
<accession>U5DQE9</accession>
<comment type="caution">
    <text evidence="1">The sequence shown here is derived from an EMBL/GenBank/DDBJ whole genome shotgun (WGS) entry which is preliminary data.</text>
</comment>
<dbReference type="InParanoid" id="U5DQE9"/>
<protein>
    <submittedName>
        <fullName evidence="1">Uncharacterized protein</fullName>
    </submittedName>
</protein>
<dbReference type="Proteomes" id="UP000016960">
    <property type="component" value="Unassembled WGS sequence"/>
</dbReference>
<keyword evidence="2" id="KW-1185">Reference proteome</keyword>